<proteinExistence type="predicted"/>
<feature type="non-terminal residue" evidence="3">
    <location>
        <position position="1"/>
    </location>
</feature>
<evidence type="ECO:0000313" key="4">
    <source>
        <dbReference type="Proteomes" id="UP000789570"/>
    </source>
</evidence>
<gene>
    <name evidence="3" type="ORF">FCALED_LOCUS17063</name>
</gene>
<feature type="non-terminal residue" evidence="3">
    <location>
        <position position="64"/>
    </location>
</feature>
<dbReference type="AlphaFoldDB" id="A0A9N9J3B5"/>
<evidence type="ECO:0000256" key="1">
    <source>
        <dbReference type="SAM" id="Coils"/>
    </source>
</evidence>
<organism evidence="3 4">
    <name type="scientific">Funneliformis caledonium</name>
    <dbReference type="NCBI Taxonomy" id="1117310"/>
    <lineage>
        <taxon>Eukaryota</taxon>
        <taxon>Fungi</taxon>
        <taxon>Fungi incertae sedis</taxon>
        <taxon>Mucoromycota</taxon>
        <taxon>Glomeromycotina</taxon>
        <taxon>Glomeromycetes</taxon>
        <taxon>Glomerales</taxon>
        <taxon>Glomeraceae</taxon>
        <taxon>Funneliformis</taxon>
    </lineage>
</organism>
<reference evidence="3" key="1">
    <citation type="submission" date="2021-06" db="EMBL/GenBank/DDBJ databases">
        <authorList>
            <person name="Kallberg Y."/>
            <person name="Tangrot J."/>
            <person name="Rosling A."/>
        </authorList>
    </citation>
    <scope>NUCLEOTIDE SEQUENCE</scope>
    <source>
        <strain evidence="3">UK204</strain>
    </source>
</reference>
<dbReference type="Proteomes" id="UP000789570">
    <property type="component" value="Unassembled WGS sequence"/>
</dbReference>
<evidence type="ECO:0000256" key="2">
    <source>
        <dbReference type="SAM" id="MobiDB-lite"/>
    </source>
</evidence>
<feature type="region of interest" description="Disordered" evidence="2">
    <location>
        <begin position="1"/>
        <end position="22"/>
    </location>
</feature>
<name>A0A9N9J3B5_9GLOM</name>
<sequence>NDKENKAPHSRDTDKKQKVTEETHEVYLVYNQNKKNNKQYKVAEETHKELETRLVVKEEAQRAC</sequence>
<keyword evidence="1" id="KW-0175">Coiled coil</keyword>
<protein>
    <submittedName>
        <fullName evidence="3">15952_t:CDS:1</fullName>
    </submittedName>
</protein>
<dbReference type="EMBL" id="CAJVPQ010023660">
    <property type="protein sequence ID" value="CAG8763255.1"/>
    <property type="molecule type" value="Genomic_DNA"/>
</dbReference>
<comment type="caution">
    <text evidence="3">The sequence shown here is derived from an EMBL/GenBank/DDBJ whole genome shotgun (WGS) entry which is preliminary data.</text>
</comment>
<accession>A0A9N9J3B5</accession>
<feature type="coiled-coil region" evidence="1">
    <location>
        <begin position="33"/>
        <end position="60"/>
    </location>
</feature>
<keyword evidence="4" id="KW-1185">Reference proteome</keyword>
<evidence type="ECO:0000313" key="3">
    <source>
        <dbReference type="EMBL" id="CAG8763255.1"/>
    </source>
</evidence>